<dbReference type="InterPro" id="IPR025662">
    <property type="entry name" value="Sigma_54_int_dom_ATP-bd_1"/>
</dbReference>
<keyword evidence="1" id="KW-0547">Nucleotide-binding</keyword>
<dbReference type="InterPro" id="IPR027417">
    <property type="entry name" value="P-loop_NTPase"/>
</dbReference>
<dbReference type="CDD" id="cd17534">
    <property type="entry name" value="REC_DC-like"/>
    <property type="match status" value="1"/>
</dbReference>
<dbReference type="PROSITE" id="PS50045">
    <property type="entry name" value="SIGMA54_INTERACT_4"/>
    <property type="match status" value="1"/>
</dbReference>
<dbReference type="InterPro" id="IPR003593">
    <property type="entry name" value="AAA+_ATPase"/>
</dbReference>
<dbReference type="SUPFAM" id="SSF52540">
    <property type="entry name" value="P-loop containing nucleoside triphosphate hydrolases"/>
    <property type="match status" value="1"/>
</dbReference>
<dbReference type="Proteomes" id="UP000245678">
    <property type="component" value="Unassembled WGS sequence"/>
</dbReference>
<proteinExistence type="predicted"/>
<dbReference type="InterPro" id="IPR011006">
    <property type="entry name" value="CheY-like_superfamily"/>
</dbReference>
<dbReference type="PROSITE" id="PS00676">
    <property type="entry name" value="SIGMA54_INTERACT_2"/>
    <property type="match status" value="1"/>
</dbReference>
<evidence type="ECO:0000256" key="1">
    <source>
        <dbReference type="ARBA" id="ARBA00022741"/>
    </source>
</evidence>
<dbReference type="SUPFAM" id="SSF46689">
    <property type="entry name" value="Homeodomain-like"/>
    <property type="match status" value="1"/>
</dbReference>
<dbReference type="GO" id="GO:0006355">
    <property type="term" value="P:regulation of DNA-templated transcription"/>
    <property type="evidence" value="ECO:0007669"/>
    <property type="project" value="InterPro"/>
</dbReference>
<dbReference type="PROSITE" id="PS50110">
    <property type="entry name" value="RESPONSE_REGULATORY"/>
    <property type="match status" value="1"/>
</dbReference>
<dbReference type="Gene3D" id="3.40.50.300">
    <property type="entry name" value="P-loop containing nucleotide triphosphate hydrolases"/>
    <property type="match status" value="1"/>
</dbReference>
<accession>A0A316H7Y1</accession>
<dbReference type="Pfam" id="PF02954">
    <property type="entry name" value="HTH_8"/>
    <property type="match status" value="1"/>
</dbReference>
<dbReference type="Pfam" id="PF00072">
    <property type="entry name" value="Response_reg"/>
    <property type="match status" value="1"/>
</dbReference>
<dbReference type="PANTHER" id="PTHR32071:SF117">
    <property type="entry name" value="PTS-DEPENDENT DIHYDROXYACETONE KINASE OPERON REGULATORY PROTEIN-RELATED"/>
    <property type="match status" value="1"/>
</dbReference>
<dbReference type="Gene3D" id="3.40.50.2300">
    <property type="match status" value="1"/>
</dbReference>
<dbReference type="InterPro" id="IPR001789">
    <property type="entry name" value="Sig_transdc_resp-reg_receiver"/>
</dbReference>
<dbReference type="GO" id="GO:0043565">
    <property type="term" value="F:sequence-specific DNA binding"/>
    <property type="evidence" value="ECO:0007669"/>
    <property type="project" value="InterPro"/>
</dbReference>
<dbReference type="SUPFAM" id="SSF52172">
    <property type="entry name" value="CheY-like"/>
    <property type="match status" value="1"/>
</dbReference>
<keyword evidence="5" id="KW-0804">Transcription</keyword>
<dbReference type="Pfam" id="PF00158">
    <property type="entry name" value="Sigma54_activat"/>
    <property type="match status" value="1"/>
</dbReference>
<evidence type="ECO:0000256" key="5">
    <source>
        <dbReference type="ARBA" id="ARBA00023163"/>
    </source>
</evidence>
<dbReference type="SMART" id="SM00382">
    <property type="entry name" value="AAA"/>
    <property type="match status" value="1"/>
</dbReference>
<evidence type="ECO:0000256" key="3">
    <source>
        <dbReference type="ARBA" id="ARBA00023015"/>
    </source>
</evidence>
<keyword evidence="4" id="KW-0238">DNA-binding</keyword>
<dbReference type="PANTHER" id="PTHR32071">
    <property type="entry name" value="TRANSCRIPTIONAL REGULATORY PROTEIN"/>
    <property type="match status" value="1"/>
</dbReference>
<dbReference type="AlphaFoldDB" id="A0A316H7Y1"/>
<keyword evidence="6" id="KW-0597">Phosphoprotein</keyword>
<evidence type="ECO:0000256" key="6">
    <source>
        <dbReference type="PROSITE-ProRule" id="PRU00169"/>
    </source>
</evidence>
<feature type="modified residue" description="4-aspartylphosphate" evidence="6">
    <location>
        <position position="54"/>
    </location>
</feature>
<dbReference type="RefSeq" id="WP_109608983.1">
    <property type="nucleotide sequence ID" value="NZ_QGHA01000006.1"/>
</dbReference>
<dbReference type="Gene3D" id="1.10.8.60">
    <property type="match status" value="1"/>
</dbReference>
<feature type="domain" description="Sigma-54 factor interaction" evidence="7">
    <location>
        <begin position="335"/>
        <end position="564"/>
    </location>
</feature>
<dbReference type="InterPro" id="IPR025944">
    <property type="entry name" value="Sigma_54_int_dom_CS"/>
</dbReference>
<comment type="caution">
    <text evidence="9">The sequence shown here is derived from an EMBL/GenBank/DDBJ whole genome shotgun (WGS) entry which is preliminary data.</text>
</comment>
<dbReference type="EMBL" id="QGHA01000006">
    <property type="protein sequence ID" value="PWK76596.1"/>
    <property type="molecule type" value="Genomic_DNA"/>
</dbReference>
<keyword evidence="10" id="KW-1185">Reference proteome</keyword>
<dbReference type="SMART" id="SM00448">
    <property type="entry name" value="REC"/>
    <property type="match status" value="1"/>
</dbReference>
<name>A0A316H7Y1_9SPHI</name>
<dbReference type="PROSITE" id="PS00675">
    <property type="entry name" value="SIGMA54_INTERACT_1"/>
    <property type="match status" value="1"/>
</dbReference>
<keyword evidence="2" id="KW-0067">ATP-binding</keyword>
<dbReference type="FunFam" id="3.40.50.300:FF:000006">
    <property type="entry name" value="DNA-binding transcriptional regulator NtrC"/>
    <property type="match status" value="1"/>
</dbReference>
<gene>
    <name evidence="9" type="ORF">LX99_03463</name>
</gene>
<dbReference type="Pfam" id="PF25601">
    <property type="entry name" value="AAA_lid_14"/>
    <property type="match status" value="1"/>
</dbReference>
<sequence length="651" mass="72499">MKQNILIVEDEFIVANDLRIKLTKAGYSVCGIAASVEEAEQLIEKQKPTWVLLDIFLSNDSKGTDLAPLLASKNIGFIYISANTNQSVLETAKATHPYGFLVKPFREKDLLIMLDIALQKHQANLLMQQQREQIFRMQLDGMDRGRGTMLEKTAKLPVIIQGFLAFDMLRIILPPGMETDHIAFVRTGYEEYETFVNEQLAAAAGVGLKDWSENKANRLDLESGEFKNGADYHRLLLHDITEKRLSTQFRLACMMAVKRRLKNGKHFVLAFYSKNDDMYTEVQFNMLRRAAASLDAFMEHIINDSYSALPGRADLPARKPSAIKPFSDESKFDGIIGKSNSLVAVLDQIDLVATSPTSVLITGESGTGKERVAQCIHKMSLRAKNPLVVVNCAALPANLVESELFGHERGAFTGAVDKRIGKFEQANGGTIFLDEIGELTLEAQVKLLRVLQEMEFERVGGGKPIKVDVRIIAATNRNLEKEVADGRFRLDLYYRLNVFPIFVPPLRDRKDDIGILAKNFVEKFALKTGRPVTGISSAAINQLKGYHWPGNIRELEHFIERQVLIKAKGIIEQLAMPQSPAQPVNENAGSEAKLPLKTMEEMEANYIVHVLKNCHGRIGGAGGAAEILGMPPSTLHSRIKKLGIKREFSAD</sequence>
<evidence type="ECO:0000259" key="7">
    <source>
        <dbReference type="PROSITE" id="PS50045"/>
    </source>
</evidence>
<evidence type="ECO:0000313" key="9">
    <source>
        <dbReference type="EMBL" id="PWK76596.1"/>
    </source>
</evidence>
<protein>
    <submittedName>
        <fullName evidence="9">Regulatory Fis family protein</fullName>
    </submittedName>
</protein>
<dbReference type="PROSITE" id="PS00688">
    <property type="entry name" value="SIGMA54_INTERACT_3"/>
    <property type="match status" value="1"/>
</dbReference>
<evidence type="ECO:0000313" key="10">
    <source>
        <dbReference type="Proteomes" id="UP000245678"/>
    </source>
</evidence>
<dbReference type="GO" id="GO:0000160">
    <property type="term" value="P:phosphorelay signal transduction system"/>
    <property type="evidence" value="ECO:0007669"/>
    <property type="project" value="InterPro"/>
</dbReference>
<dbReference type="InterPro" id="IPR009057">
    <property type="entry name" value="Homeodomain-like_sf"/>
</dbReference>
<evidence type="ECO:0000256" key="2">
    <source>
        <dbReference type="ARBA" id="ARBA00022840"/>
    </source>
</evidence>
<dbReference type="InterPro" id="IPR025943">
    <property type="entry name" value="Sigma_54_int_dom_ATP-bd_2"/>
</dbReference>
<dbReference type="InterPro" id="IPR002197">
    <property type="entry name" value="HTH_Fis"/>
</dbReference>
<evidence type="ECO:0000256" key="4">
    <source>
        <dbReference type="ARBA" id="ARBA00023125"/>
    </source>
</evidence>
<dbReference type="Gene3D" id="1.10.10.60">
    <property type="entry name" value="Homeodomain-like"/>
    <property type="match status" value="1"/>
</dbReference>
<dbReference type="InterPro" id="IPR058031">
    <property type="entry name" value="AAA_lid_NorR"/>
</dbReference>
<keyword evidence="3" id="KW-0805">Transcription regulation</keyword>
<dbReference type="CDD" id="cd00009">
    <property type="entry name" value="AAA"/>
    <property type="match status" value="1"/>
</dbReference>
<dbReference type="GO" id="GO:0005524">
    <property type="term" value="F:ATP binding"/>
    <property type="evidence" value="ECO:0007669"/>
    <property type="project" value="UniProtKB-KW"/>
</dbReference>
<organism evidence="9 10">
    <name type="scientific">Mucilaginibacter oryzae</name>
    <dbReference type="NCBI Taxonomy" id="468058"/>
    <lineage>
        <taxon>Bacteria</taxon>
        <taxon>Pseudomonadati</taxon>
        <taxon>Bacteroidota</taxon>
        <taxon>Sphingobacteriia</taxon>
        <taxon>Sphingobacteriales</taxon>
        <taxon>Sphingobacteriaceae</taxon>
        <taxon>Mucilaginibacter</taxon>
    </lineage>
</organism>
<dbReference type="InterPro" id="IPR002078">
    <property type="entry name" value="Sigma_54_int"/>
</dbReference>
<feature type="domain" description="Response regulatory" evidence="8">
    <location>
        <begin position="4"/>
        <end position="118"/>
    </location>
</feature>
<evidence type="ECO:0000259" key="8">
    <source>
        <dbReference type="PROSITE" id="PS50110"/>
    </source>
</evidence>
<reference evidence="9 10" key="1">
    <citation type="submission" date="2018-05" db="EMBL/GenBank/DDBJ databases">
        <title>Genomic Encyclopedia of Archaeal and Bacterial Type Strains, Phase II (KMG-II): from individual species to whole genera.</title>
        <authorList>
            <person name="Goeker M."/>
        </authorList>
    </citation>
    <scope>NUCLEOTIDE SEQUENCE [LARGE SCALE GENOMIC DNA]</scope>
    <source>
        <strain evidence="9 10">DSM 19975</strain>
    </source>
</reference>